<evidence type="ECO:0000259" key="5">
    <source>
        <dbReference type="PROSITE" id="PS51406"/>
    </source>
</evidence>
<evidence type="ECO:0000256" key="1">
    <source>
        <dbReference type="ARBA" id="ARBA00004613"/>
    </source>
</evidence>
<accession>A0AAD9UHN8</accession>
<dbReference type="PANTHER" id="PTHR47221">
    <property type="entry name" value="FIBRINOGEN ALPHA CHAIN"/>
    <property type="match status" value="1"/>
</dbReference>
<dbReference type="InterPro" id="IPR014716">
    <property type="entry name" value="Fibrinogen_a/b/g_C_1"/>
</dbReference>
<dbReference type="InterPro" id="IPR002181">
    <property type="entry name" value="Fibrinogen_a/b/g_C_dom"/>
</dbReference>
<dbReference type="SMART" id="SM00186">
    <property type="entry name" value="FBG"/>
    <property type="match status" value="1"/>
</dbReference>
<evidence type="ECO:0000313" key="7">
    <source>
        <dbReference type="Proteomes" id="UP001209878"/>
    </source>
</evidence>
<evidence type="ECO:0000256" key="3">
    <source>
        <dbReference type="ARBA" id="ARBA00023157"/>
    </source>
</evidence>
<dbReference type="InterPro" id="IPR036383">
    <property type="entry name" value="TSP1_rpt_sf"/>
</dbReference>
<dbReference type="GO" id="GO:0034116">
    <property type="term" value="P:positive regulation of heterotypic cell-cell adhesion"/>
    <property type="evidence" value="ECO:0007669"/>
    <property type="project" value="TreeGrafter"/>
</dbReference>
<feature type="domain" description="Fibrinogen C-terminal" evidence="5">
    <location>
        <begin position="568"/>
        <end position="787"/>
    </location>
</feature>
<sequence>MAVTEDLRSLSCQLRLSSRQTLDEDETTTAMSRRVCYLAVGIVVCLLHPAPVRSQCTTKYCVDDDIDVSALTTMMYRMQDALEIQQYTTTRQQGTLDRLQIEINEFKEALAKQQTIVDGAWSPWSDWSSCSVTCGGGQQQRTRRCDNPAPKDGGADCSGRHVESRPCNTITCPVMCYPNKVDIVYTPILTQDYLYRLRPSGHSHFRLNNAAWRAACEAEVALHRPTHRGCRGGAHKQRPIHVKRFADLLESLNIIQHVHAPIHIDGHTIDLILTPSGNHGIISTKTTLLLSDHVWVKCLVDMEKPVVPRKTMTYRKYKAINKPAFCNDIASSLPTAISSGKQTTTELANHYNVVLTKLIENMHHYRHVASPIVHWHLGIIRRLSKPCERKWRHTSFQVHREIYKTQCAEVKRTTIKAKSDYHTSEIEQCGCDNRRLYRLLNGHLQRRKSHYQPVNNNIHELASRFSTFFSAKIETIRVAFQSYSTLASSLTRVHHPAPWVSRLELFPTATTSDIHSLLIKSPTTSYVLDPLHTWLLKDQRTRRCDNPAPKDGGADCSGQNAGSRTCNSITCPGARDCADLLKKGQRTSGVYEIYIAKVNKTIKVFCDQDTDNGGWLVIQRRQDGSVNFYRDWRGYRNGFGDLTGEFWLGNEYLHQITSQGHYTIRFDLGAFNGSTAFATYTNFSVASESNKYKHVCIGYDGTAGNAMQSFGHLYFTTKDRDNDWCSCNCAVAYKSAWWFQGCSSSFLNGVYFHSGKHSSDRYDGIVWSTWLGYDYSLKFTEMKIRPL</sequence>
<dbReference type="PANTHER" id="PTHR47221:SF5">
    <property type="entry name" value="FIBRINOGEN C-TERMINAL DOMAIN-CONTAINING PROTEIN"/>
    <property type="match status" value="1"/>
</dbReference>
<dbReference type="CDD" id="cd00087">
    <property type="entry name" value="FReD"/>
    <property type="match status" value="1"/>
</dbReference>
<dbReference type="FunFam" id="3.90.215.10:FF:000001">
    <property type="entry name" value="Tenascin isoform 1"/>
    <property type="match status" value="1"/>
</dbReference>
<dbReference type="EMBL" id="JAODUO010000098">
    <property type="protein sequence ID" value="KAK2189745.1"/>
    <property type="molecule type" value="Genomic_DNA"/>
</dbReference>
<dbReference type="GO" id="GO:0005201">
    <property type="term" value="F:extracellular matrix structural constituent"/>
    <property type="evidence" value="ECO:0007669"/>
    <property type="project" value="TreeGrafter"/>
</dbReference>
<dbReference type="FunFam" id="2.20.100.10:FF:000001">
    <property type="entry name" value="semaphorin-5A isoform X1"/>
    <property type="match status" value="1"/>
</dbReference>
<dbReference type="Pfam" id="PF00147">
    <property type="entry name" value="Fibrinogen_C"/>
    <property type="match status" value="1"/>
</dbReference>
<dbReference type="SUPFAM" id="SSF56496">
    <property type="entry name" value="Fibrinogen C-terminal domain-like"/>
    <property type="match status" value="1"/>
</dbReference>
<protein>
    <recommendedName>
        <fullName evidence="5">Fibrinogen C-terminal domain-containing protein</fullName>
    </recommendedName>
</protein>
<comment type="caution">
    <text evidence="6">The sequence shown here is derived from an EMBL/GenBank/DDBJ whole genome shotgun (WGS) entry which is preliminary data.</text>
</comment>
<dbReference type="Gene3D" id="2.20.100.10">
    <property type="entry name" value="Thrombospondin type-1 (TSP1) repeat"/>
    <property type="match status" value="2"/>
</dbReference>
<dbReference type="GO" id="GO:0030674">
    <property type="term" value="F:protein-macromolecule adaptor activity"/>
    <property type="evidence" value="ECO:0007669"/>
    <property type="project" value="TreeGrafter"/>
</dbReference>
<dbReference type="SUPFAM" id="SSF82895">
    <property type="entry name" value="TSP-1 type 1 repeat"/>
    <property type="match status" value="1"/>
</dbReference>
<keyword evidence="2" id="KW-0964">Secreted</keyword>
<dbReference type="Gene3D" id="3.90.215.10">
    <property type="entry name" value="Gamma Fibrinogen, chain A, domain 1"/>
    <property type="match status" value="1"/>
</dbReference>
<evidence type="ECO:0000313" key="6">
    <source>
        <dbReference type="EMBL" id="KAK2189745.1"/>
    </source>
</evidence>
<name>A0AAD9UHN8_RIDPI</name>
<evidence type="ECO:0000256" key="2">
    <source>
        <dbReference type="ARBA" id="ARBA00022525"/>
    </source>
</evidence>
<dbReference type="AlphaFoldDB" id="A0AAD9UHN8"/>
<comment type="subcellular location">
    <subcellularLocation>
        <location evidence="1">Secreted</location>
    </subcellularLocation>
</comment>
<gene>
    <name evidence="6" type="ORF">NP493_98g03015</name>
</gene>
<keyword evidence="3" id="KW-1015">Disulfide bond</keyword>
<dbReference type="InterPro" id="IPR036056">
    <property type="entry name" value="Fibrinogen-like_C"/>
</dbReference>
<keyword evidence="4" id="KW-0325">Glycoprotein</keyword>
<dbReference type="InterPro" id="IPR000884">
    <property type="entry name" value="TSP1_rpt"/>
</dbReference>
<dbReference type="PROSITE" id="PS00514">
    <property type="entry name" value="FIBRINOGEN_C_1"/>
    <property type="match status" value="1"/>
</dbReference>
<dbReference type="PRINTS" id="PR01705">
    <property type="entry name" value="TSP1REPEAT"/>
</dbReference>
<dbReference type="Proteomes" id="UP001209878">
    <property type="component" value="Unassembled WGS sequence"/>
</dbReference>
<evidence type="ECO:0000256" key="4">
    <source>
        <dbReference type="ARBA" id="ARBA00023180"/>
    </source>
</evidence>
<dbReference type="PROSITE" id="PS50092">
    <property type="entry name" value="TSP1"/>
    <property type="match status" value="2"/>
</dbReference>
<dbReference type="GO" id="GO:0005577">
    <property type="term" value="C:fibrinogen complex"/>
    <property type="evidence" value="ECO:0007669"/>
    <property type="project" value="TreeGrafter"/>
</dbReference>
<proteinExistence type="predicted"/>
<dbReference type="NCBIfam" id="NF040941">
    <property type="entry name" value="GGGWT_bact"/>
    <property type="match status" value="1"/>
</dbReference>
<dbReference type="Pfam" id="PF00090">
    <property type="entry name" value="TSP_1"/>
    <property type="match status" value="1"/>
</dbReference>
<organism evidence="6 7">
    <name type="scientific">Ridgeia piscesae</name>
    <name type="common">Tubeworm</name>
    <dbReference type="NCBI Taxonomy" id="27915"/>
    <lineage>
        <taxon>Eukaryota</taxon>
        <taxon>Metazoa</taxon>
        <taxon>Spiralia</taxon>
        <taxon>Lophotrochozoa</taxon>
        <taxon>Annelida</taxon>
        <taxon>Polychaeta</taxon>
        <taxon>Sedentaria</taxon>
        <taxon>Canalipalpata</taxon>
        <taxon>Sabellida</taxon>
        <taxon>Siboglinidae</taxon>
        <taxon>Ridgeia</taxon>
    </lineage>
</organism>
<dbReference type="InterPro" id="IPR020837">
    <property type="entry name" value="Fibrinogen_CS"/>
</dbReference>
<reference evidence="6" key="1">
    <citation type="journal article" date="2023" name="Mol. Biol. Evol.">
        <title>Third-Generation Sequencing Reveals the Adaptive Role of the Epigenome in Three Deep-Sea Polychaetes.</title>
        <authorList>
            <person name="Perez M."/>
            <person name="Aroh O."/>
            <person name="Sun Y."/>
            <person name="Lan Y."/>
            <person name="Juniper S.K."/>
            <person name="Young C.R."/>
            <person name="Angers B."/>
            <person name="Qian P.Y."/>
        </authorList>
    </citation>
    <scope>NUCLEOTIDE SEQUENCE</scope>
    <source>
        <strain evidence="6">R07B-5</strain>
    </source>
</reference>
<keyword evidence="7" id="KW-1185">Reference proteome</keyword>
<dbReference type="SMART" id="SM00209">
    <property type="entry name" value="TSP1"/>
    <property type="match status" value="1"/>
</dbReference>
<dbReference type="InterPro" id="IPR037579">
    <property type="entry name" value="FIB_ANG-like"/>
</dbReference>
<dbReference type="PROSITE" id="PS51406">
    <property type="entry name" value="FIBRINOGEN_C_2"/>
    <property type="match status" value="1"/>
</dbReference>